<accession>A0A9Q9CJH8</accession>
<keyword evidence="2" id="KW-0167">Capsid protein</keyword>
<sequence length="140" mass="15853">MKSNCYYSEYQYPNRYEQDAEQTQDMEMSSVQKQNQTLIIKKSHGVTINQQEAQVLIALQASLQAAIEAAITVFDAQDNADTSDLQRLDQQLKVLQLQKEVIAIQCSDDIIINQQQIQIDLVIQAVIQLLAKISAKIVEI</sequence>
<dbReference type="AlphaFoldDB" id="A0A9Q9CJH8"/>
<reference evidence="2" key="1">
    <citation type="submission" date="2021-03" db="EMBL/GenBank/DDBJ databases">
        <title>Comparative Genomics and Metabolomics in the genus Turicibacter.</title>
        <authorList>
            <person name="Maki J."/>
            <person name="Looft T."/>
        </authorList>
    </citation>
    <scope>NUCLEOTIDE SEQUENCE</scope>
    <source>
        <strain evidence="2">ISU324</strain>
    </source>
</reference>
<dbReference type="Pfam" id="PF07552">
    <property type="entry name" value="Coat_X"/>
    <property type="match status" value="1"/>
</dbReference>
<dbReference type="GO" id="GO:0030435">
    <property type="term" value="P:sporulation resulting in formation of a cellular spore"/>
    <property type="evidence" value="ECO:0007669"/>
    <property type="project" value="InterPro"/>
</dbReference>
<protein>
    <submittedName>
        <fullName evidence="2">Spore coat protein</fullName>
    </submittedName>
</protein>
<dbReference type="GO" id="GO:0031160">
    <property type="term" value="C:spore wall"/>
    <property type="evidence" value="ECO:0007669"/>
    <property type="project" value="InterPro"/>
</dbReference>
<dbReference type="EMBL" id="CP071250">
    <property type="protein sequence ID" value="UUF07389.1"/>
    <property type="molecule type" value="Genomic_DNA"/>
</dbReference>
<organism evidence="2 3">
    <name type="scientific">Turicibacter bilis</name>
    <dbReference type="NCBI Taxonomy" id="2735723"/>
    <lineage>
        <taxon>Bacteria</taxon>
        <taxon>Bacillati</taxon>
        <taxon>Bacillota</taxon>
        <taxon>Erysipelotrichia</taxon>
        <taxon>Erysipelotrichales</taxon>
        <taxon>Turicibacteraceae</taxon>
        <taxon>Turicibacter</taxon>
    </lineage>
</organism>
<dbReference type="RefSeq" id="WP_212724533.1">
    <property type="nucleotide sequence ID" value="NZ_CP071250.1"/>
</dbReference>
<name>A0A9Q9CJH8_9FIRM</name>
<evidence type="ECO:0000259" key="1">
    <source>
        <dbReference type="Pfam" id="PF07552"/>
    </source>
</evidence>
<dbReference type="InterPro" id="IPR011428">
    <property type="entry name" value="Spore_coat_X/V"/>
</dbReference>
<gene>
    <name evidence="2" type="ORF">J0J70_07030</name>
</gene>
<feature type="domain" description="Spore coat protein X/V" evidence="1">
    <location>
        <begin position="17"/>
        <end position="71"/>
    </location>
</feature>
<evidence type="ECO:0000313" key="3">
    <source>
        <dbReference type="Proteomes" id="UP001058072"/>
    </source>
</evidence>
<proteinExistence type="predicted"/>
<dbReference type="Proteomes" id="UP001058072">
    <property type="component" value="Chromosome"/>
</dbReference>
<evidence type="ECO:0000313" key="2">
    <source>
        <dbReference type="EMBL" id="UUF07389.1"/>
    </source>
</evidence>
<keyword evidence="2" id="KW-0946">Virion</keyword>